<organism evidence="1 2">
    <name type="scientific">Austropuccinia psidii MF-1</name>
    <dbReference type="NCBI Taxonomy" id="1389203"/>
    <lineage>
        <taxon>Eukaryota</taxon>
        <taxon>Fungi</taxon>
        <taxon>Dikarya</taxon>
        <taxon>Basidiomycota</taxon>
        <taxon>Pucciniomycotina</taxon>
        <taxon>Pucciniomycetes</taxon>
        <taxon>Pucciniales</taxon>
        <taxon>Sphaerophragmiaceae</taxon>
        <taxon>Austropuccinia</taxon>
    </lineage>
</organism>
<protein>
    <submittedName>
        <fullName evidence="1">Uncharacterized protein</fullName>
    </submittedName>
</protein>
<evidence type="ECO:0000313" key="2">
    <source>
        <dbReference type="Proteomes" id="UP000765509"/>
    </source>
</evidence>
<sequence>MGQQTIMLTTFHRNRKRSISLNLMKTPGQISRQSSAIDFTLHRGQYKILLQS</sequence>
<feature type="non-terminal residue" evidence="1">
    <location>
        <position position="52"/>
    </location>
</feature>
<dbReference type="EMBL" id="AVOT02080324">
    <property type="protein sequence ID" value="MBW0567174.1"/>
    <property type="molecule type" value="Genomic_DNA"/>
</dbReference>
<name>A0A9Q3JT03_9BASI</name>
<accession>A0A9Q3JT03</accession>
<comment type="caution">
    <text evidence="1">The sequence shown here is derived from an EMBL/GenBank/DDBJ whole genome shotgun (WGS) entry which is preliminary data.</text>
</comment>
<dbReference type="AlphaFoldDB" id="A0A9Q3JT03"/>
<proteinExistence type="predicted"/>
<gene>
    <name evidence="1" type="ORF">O181_106889</name>
</gene>
<keyword evidence="2" id="KW-1185">Reference proteome</keyword>
<reference evidence="1" key="1">
    <citation type="submission" date="2021-03" db="EMBL/GenBank/DDBJ databases">
        <title>Draft genome sequence of rust myrtle Austropuccinia psidii MF-1, a brazilian biotype.</title>
        <authorList>
            <person name="Quecine M.C."/>
            <person name="Pachon D.M.R."/>
            <person name="Bonatelli M.L."/>
            <person name="Correr F.H."/>
            <person name="Franceschini L.M."/>
            <person name="Leite T.F."/>
            <person name="Margarido G.R.A."/>
            <person name="Almeida C.A."/>
            <person name="Ferrarezi J.A."/>
            <person name="Labate C.A."/>
        </authorList>
    </citation>
    <scope>NUCLEOTIDE SEQUENCE</scope>
    <source>
        <strain evidence="1">MF-1</strain>
    </source>
</reference>
<dbReference type="Proteomes" id="UP000765509">
    <property type="component" value="Unassembled WGS sequence"/>
</dbReference>
<evidence type="ECO:0000313" key="1">
    <source>
        <dbReference type="EMBL" id="MBW0567174.1"/>
    </source>
</evidence>